<sequence>MLTAIERQAAREGVAVRKVKPAYTSMIGQFKYQPQYGMSVHHAAALVIGRRGGLKVWRENVPKALRQWMQAQHQWNDPSYRKSVWSTWARIKCVATKTLASPHQYLSTWLGYRTTVFSK</sequence>
<organism evidence="1 2">
    <name type="scientific">Sulfobacillus benefaciens</name>
    <dbReference type="NCBI Taxonomy" id="453960"/>
    <lineage>
        <taxon>Bacteria</taxon>
        <taxon>Bacillati</taxon>
        <taxon>Bacillota</taxon>
        <taxon>Clostridia</taxon>
        <taxon>Eubacteriales</taxon>
        <taxon>Clostridiales Family XVII. Incertae Sedis</taxon>
        <taxon>Sulfobacillus</taxon>
    </lineage>
</organism>
<gene>
    <name evidence="1" type="ORF">C7B46_01945</name>
</gene>
<dbReference type="AlphaFoldDB" id="A0A2T2XL28"/>
<evidence type="ECO:0000313" key="1">
    <source>
        <dbReference type="EMBL" id="PSR35195.1"/>
    </source>
</evidence>
<dbReference type="Proteomes" id="UP000242972">
    <property type="component" value="Unassembled WGS sequence"/>
</dbReference>
<accession>A0A2T2XL28</accession>
<reference evidence="1 2" key="1">
    <citation type="journal article" date="2014" name="BMC Genomics">
        <title>Comparison of environmental and isolate Sulfobacillus genomes reveals diverse carbon, sulfur, nitrogen, and hydrogen metabolisms.</title>
        <authorList>
            <person name="Justice N.B."/>
            <person name="Norman A."/>
            <person name="Brown C.T."/>
            <person name="Singh A."/>
            <person name="Thomas B.C."/>
            <person name="Banfield J.F."/>
        </authorList>
    </citation>
    <scope>NUCLEOTIDE SEQUENCE [LARGE SCALE GENOMIC DNA]</scope>
    <source>
        <strain evidence="1">AMDSBA4</strain>
    </source>
</reference>
<proteinExistence type="predicted"/>
<dbReference type="EMBL" id="PXYW01000003">
    <property type="protein sequence ID" value="PSR35195.1"/>
    <property type="molecule type" value="Genomic_DNA"/>
</dbReference>
<name>A0A2T2XL28_9FIRM</name>
<evidence type="ECO:0000313" key="2">
    <source>
        <dbReference type="Proteomes" id="UP000242972"/>
    </source>
</evidence>
<protein>
    <submittedName>
        <fullName evidence="1">Uncharacterized protein</fullName>
    </submittedName>
</protein>
<comment type="caution">
    <text evidence="1">The sequence shown here is derived from an EMBL/GenBank/DDBJ whole genome shotgun (WGS) entry which is preliminary data.</text>
</comment>